<evidence type="ECO:0000313" key="2">
    <source>
        <dbReference type="EMBL" id="CAF4509360.1"/>
    </source>
</evidence>
<gene>
    <name evidence="2" type="ORF">BYL167_LOCUS36394</name>
    <name evidence="3" type="ORF">BYL167_LOCUS41948</name>
    <name evidence="6" type="ORF">GIL414_LOCUS50891</name>
    <name evidence="7" type="ORF">GIL414_LOCUS51591</name>
    <name evidence="4" type="ORF">SMN809_LOCUS44710</name>
    <name evidence="5" type="ORF">SMN809_LOCUS49530</name>
</gene>
<dbReference type="EMBL" id="CAJOBH010079306">
    <property type="protein sequence ID" value="CAF4509360.1"/>
    <property type="molecule type" value="Genomic_DNA"/>
</dbReference>
<dbReference type="EMBL" id="CAJOBI010134768">
    <property type="protein sequence ID" value="CAF4740737.1"/>
    <property type="molecule type" value="Genomic_DNA"/>
</dbReference>
<feature type="non-terminal residue" evidence="7">
    <location>
        <position position="80"/>
    </location>
</feature>
<evidence type="ECO:0000313" key="4">
    <source>
        <dbReference type="EMBL" id="CAF4740737.1"/>
    </source>
</evidence>
<evidence type="ECO:0000313" key="5">
    <source>
        <dbReference type="EMBL" id="CAF4853914.1"/>
    </source>
</evidence>
<dbReference type="Proteomes" id="UP000681720">
    <property type="component" value="Unassembled WGS sequence"/>
</dbReference>
<dbReference type="Proteomes" id="UP000681967">
    <property type="component" value="Unassembled WGS sequence"/>
</dbReference>
<feature type="region of interest" description="Disordered" evidence="1">
    <location>
        <begin position="1"/>
        <end position="42"/>
    </location>
</feature>
<dbReference type="EMBL" id="CAJOBJ010174676">
    <property type="protein sequence ID" value="CAF4896246.1"/>
    <property type="molecule type" value="Genomic_DNA"/>
</dbReference>
<dbReference type="Proteomes" id="UP000676336">
    <property type="component" value="Unassembled WGS sequence"/>
</dbReference>
<comment type="caution">
    <text evidence="7">The sequence shown here is derived from an EMBL/GenBank/DDBJ whole genome shotgun (WGS) entry which is preliminary data.</text>
</comment>
<dbReference type="EMBL" id="CAJOBJ010170711">
    <property type="protein sequence ID" value="CAF4881810.1"/>
    <property type="molecule type" value="Genomic_DNA"/>
</dbReference>
<evidence type="ECO:0000313" key="6">
    <source>
        <dbReference type="EMBL" id="CAF4881810.1"/>
    </source>
</evidence>
<sequence>FNFDTETTQTMSILHNQQNGNLLNYDQQTSSTNGNASSKTSYIENTSSNAAISMNDTDQAVLAALANGAYGSSPTQPRQS</sequence>
<dbReference type="AlphaFoldDB" id="A0A8S3CI16"/>
<reference evidence="7" key="1">
    <citation type="submission" date="2021-02" db="EMBL/GenBank/DDBJ databases">
        <authorList>
            <person name="Nowell W R."/>
        </authorList>
    </citation>
    <scope>NUCLEOTIDE SEQUENCE</scope>
</reference>
<accession>A0A8S3CI16</accession>
<organism evidence="7 8">
    <name type="scientific">Rotaria magnacalcarata</name>
    <dbReference type="NCBI Taxonomy" id="392030"/>
    <lineage>
        <taxon>Eukaryota</taxon>
        <taxon>Metazoa</taxon>
        <taxon>Spiralia</taxon>
        <taxon>Gnathifera</taxon>
        <taxon>Rotifera</taxon>
        <taxon>Eurotatoria</taxon>
        <taxon>Bdelloidea</taxon>
        <taxon>Philodinida</taxon>
        <taxon>Philodinidae</taxon>
        <taxon>Rotaria</taxon>
    </lineage>
</organism>
<evidence type="ECO:0000313" key="8">
    <source>
        <dbReference type="Proteomes" id="UP000681720"/>
    </source>
</evidence>
<dbReference type="EMBL" id="CAJOBH010107684">
    <property type="protein sequence ID" value="CAF4645581.1"/>
    <property type="molecule type" value="Genomic_DNA"/>
</dbReference>
<proteinExistence type="predicted"/>
<feature type="non-terminal residue" evidence="7">
    <location>
        <position position="1"/>
    </location>
</feature>
<name>A0A8S3CI16_9BILA</name>
<evidence type="ECO:0000256" key="1">
    <source>
        <dbReference type="SAM" id="MobiDB-lite"/>
    </source>
</evidence>
<evidence type="ECO:0000313" key="7">
    <source>
        <dbReference type="EMBL" id="CAF4896246.1"/>
    </source>
</evidence>
<protein>
    <submittedName>
        <fullName evidence="7">Uncharacterized protein</fullName>
    </submittedName>
</protein>
<evidence type="ECO:0000313" key="3">
    <source>
        <dbReference type="EMBL" id="CAF4645581.1"/>
    </source>
</evidence>
<dbReference type="EMBL" id="CAJOBI010161775">
    <property type="protein sequence ID" value="CAF4853914.1"/>
    <property type="molecule type" value="Genomic_DNA"/>
</dbReference>